<dbReference type="Proteomes" id="UP001318860">
    <property type="component" value="Unassembled WGS sequence"/>
</dbReference>
<dbReference type="EMBL" id="JABTTQ020000007">
    <property type="protein sequence ID" value="KAK6151755.1"/>
    <property type="molecule type" value="Genomic_DNA"/>
</dbReference>
<dbReference type="Gene3D" id="4.10.280.10">
    <property type="entry name" value="Helix-loop-helix DNA-binding domain"/>
    <property type="match status" value="1"/>
</dbReference>
<dbReference type="SUPFAM" id="SSF47459">
    <property type="entry name" value="HLH, helix-loop-helix DNA-binding domain"/>
    <property type="match status" value="1"/>
</dbReference>
<evidence type="ECO:0000313" key="7">
    <source>
        <dbReference type="Proteomes" id="UP001318860"/>
    </source>
</evidence>
<proteinExistence type="predicted"/>
<dbReference type="InterPro" id="IPR015660">
    <property type="entry name" value="MASH1/Ascl1a-like"/>
</dbReference>
<comment type="subcellular location">
    <subcellularLocation>
        <location evidence="1">Nucleus</location>
    </subcellularLocation>
</comment>
<evidence type="ECO:0000256" key="2">
    <source>
        <dbReference type="ARBA" id="ARBA00023015"/>
    </source>
</evidence>
<keyword evidence="4" id="KW-0539">Nucleus</keyword>
<accession>A0ABR0X086</accession>
<evidence type="ECO:0000256" key="4">
    <source>
        <dbReference type="ARBA" id="ARBA00023242"/>
    </source>
</evidence>
<keyword evidence="3" id="KW-0804">Transcription</keyword>
<name>A0ABR0X086_REHGL</name>
<dbReference type="InterPro" id="IPR011598">
    <property type="entry name" value="bHLH_dom"/>
</dbReference>
<evidence type="ECO:0000256" key="3">
    <source>
        <dbReference type="ARBA" id="ARBA00023163"/>
    </source>
</evidence>
<dbReference type="PROSITE" id="PS50888">
    <property type="entry name" value="BHLH"/>
    <property type="match status" value="1"/>
</dbReference>
<dbReference type="PANTHER" id="PTHR13935">
    <property type="entry name" value="ACHAETE-SCUTE TRANSCRIPTION FACTOR-RELATED"/>
    <property type="match status" value="1"/>
</dbReference>
<keyword evidence="7" id="KW-1185">Reference proteome</keyword>
<feature type="domain" description="BHLH" evidence="5">
    <location>
        <begin position="9"/>
        <end position="62"/>
    </location>
</feature>
<protein>
    <recommendedName>
        <fullName evidence="5">BHLH domain-containing protein</fullName>
    </recommendedName>
</protein>
<comment type="caution">
    <text evidence="6">The sequence shown here is derived from an EMBL/GenBank/DDBJ whole genome shotgun (WGS) entry which is preliminary data.</text>
</comment>
<evidence type="ECO:0000259" key="5">
    <source>
        <dbReference type="PROSITE" id="PS50888"/>
    </source>
</evidence>
<reference evidence="6 7" key="1">
    <citation type="journal article" date="2021" name="Comput. Struct. Biotechnol. J.">
        <title>De novo genome assembly of the potent medicinal plant Rehmannia glutinosa using nanopore technology.</title>
        <authorList>
            <person name="Ma L."/>
            <person name="Dong C."/>
            <person name="Song C."/>
            <person name="Wang X."/>
            <person name="Zheng X."/>
            <person name="Niu Y."/>
            <person name="Chen S."/>
            <person name="Feng W."/>
        </authorList>
    </citation>
    <scope>NUCLEOTIDE SEQUENCE [LARGE SCALE GENOMIC DNA]</scope>
    <source>
        <strain evidence="6">DH-2019</strain>
    </source>
</reference>
<evidence type="ECO:0000313" key="6">
    <source>
        <dbReference type="EMBL" id="KAK6151755.1"/>
    </source>
</evidence>
<dbReference type="Pfam" id="PF00010">
    <property type="entry name" value="HLH"/>
    <property type="match status" value="1"/>
</dbReference>
<dbReference type="PANTHER" id="PTHR13935:SF63">
    <property type="entry name" value="BHLH DOMAIN-CONTAINING PROTEIN"/>
    <property type="match status" value="1"/>
</dbReference>
<evidence type="ECO:0000256" key="1">
    <source>
        <dbReference type="ARBA" id="ARBA00004123"/>
    </source>
</evidence>
<keyword evidence="2" id="KW-0805">Transcription regulation</keyword>
<gene>
    <name evidence="6" type="ORF">DH2020_014390</name>
</gene>
<dbReference type="InterPro" id="IPR036638">
    <property type="entry name" value="HLH_DNA-bd_sf"/>
</dbReference>
<organism evidence="6 7">
    <name type="scientific">Rehmannia glutinosa</name>
    <name type="common">Chinese foxglove</name>
    <dbReference type="NCBI Taxonomy" id="99300"/>
    <lineage>
        <taxon>Eukaryota</taxon>
        <taxon>Viridiplantae</taxon>
        <taxon>Streptophyta</taxon>
        <taxon>Embryophyta</taxon>
        <taxon>Tracheophyta</taxon>
        <taxon>Spermatophyta</taxon>
        <taxon>Magnoliopsida</taxon>
        <taxon>eudicotyledons</taxon>
        <taxon>Gunneridae</taxon>
        <taxon>Pentapetalae</taxon>
        <taxon>asterids</taxon>
        <taxon>lamiids</taxon>
        <taxon>Lamiales</taxon>
        <taxon>Orobanchaceae</taxon>
        <taxon>Rehmannieae</taxon>
        <taxon>Rehmannia</taxon>
    </lineage>
</organism>
<sequence>MRKRGCSSTPRIERKIIEKNRRNRMKSLYSNLISLLPNNTSKLEGLPLPDQIDEAVEYIKSLKMKLENIRQKKTLLPRKRLHSCIISSENEATKKRTPLVEVQHMGPNIDVILANGLHDYSKFHDIVTLLYHHGVEISSASFSRDGNSIIQVGESKLGFEGATVTRKLKELVCGTSKSEAFEPGLNLWDYDIESNIWGFEMHGVLPSGI</sequence>